<gene>
    <name evidence="2" type="ORF">JOF56_007451</name>
</gene>
<evidence type="ECO:0000256" key="1">
    <source>
        <dbReference type="SAM" id="MobiDB-lite"/>
    </source>
</evidence>
<dbReference type="InterPro" id="IPR046214">
    <property type="entry name" value="DUF6247"/>
</dbReference>
<evidence type="ECO:0000313" key="3">
    <source>
        <dbReference type="Proteomes" id="UP001519332"/>
    </source>
</evidence>
<organism evidence="2 3">
    <name type="scientific">Kibdelosporangium banguiense</name>
    <dbReference type="NCBI Taxonomy" id="1365924"/>
    <lineage>
        <taxon>Bacteria</taxon>
        <taxon>Bacillati</taxon>
        <taxon>Actinomycetota</taxon>
        <taxon>Actinomycetes</taxon>
        <taxon>Pseudonocardiales</taxon>
        <taxon>Pseudonocardiaceae</taxon>
        <taxon>Kibdelosporangium</taxon>
    </lineage>
</organism>
<dbReference type="Proteomes" id="UP001519332">
    <property type="component" value="Unassembled WGS sequence"/>
</dbReference>
<protein>
    <recommendedName>
        <fullName evidence="4">DUF305 domain-containing protein</fullName>
    </recommendedName>
</protein>
<keyword evidence="3" id="KW-1185">Reference proteome</keyword>
<feature type="region of interest" description="Disordered" evidence="1">
    <location>
        <begin position="1"/>
        <end position="21"/>
    </location>
</feature>
<dbReference type="EMBL" id="JAGINW010000001">
    <property type="protein sequence ID" value="MBP2327066.1"/>
    <property type="molecule type" value="Genomic_DNA"/>
</dbReference>
<feature type="region of interest" description="Disordered" evidence="1">
    <location>
        <begin position="94"/>
        <end position="114"/>
    </location>
</feature>
<comment type="caution">
    <text evidence="2">The sequence shown here is derived from an EMBL/GenBank/DDBJ whole genome shotgun (WGS) entry which is preliminary data.</text>
</comment>
<reference evidence="2 3" key="1">
    <citation type="submission" date="2021-03" db="EMBL/GenBank/DDBJ databases">
        <title>Sequencing the genomes of 1000 actinobacteria strains.</title>
        <authorList>
            <person name="Klenk H.-P."/>
        </authorList>
    </citation>
    <scope>NUCLEOTIDE SEQUENCE [LARGE SCALE GENOMIC DNA]</scope>
    <source>
        <strain evidence="2 3">DSM 46670</strain>
    </source>
</reference>
<evidence type="ECO:0008006" key="4">
    <source>
        <dbReference type="Google" id="ProtNLM"/>
    </source>
</evidence>
<sequence length="114" mass="12512">MASPAPPSPDPHPAPALLSANTPQAIRDALIGSERREFEQRYAEEMAAAAHTLNLTGVLTVLDTYRKIADITQRQGPQTHQRMLDQVARLQNGQDVSTVPGQEHKAQINMRLGH</sequence>
<evidence type="ECO:0000313" key="2">
    <source>
        <dbReference type="EMBL" id="MBP2327066.1"/>
    </source>
</evidence>
<dbReference type="Pfam" id="PF19760">
    <property type="entry name" value="DUF6247"/>
    <property type="match status" value="1"/>
</dbReference>
<proteinExistence type="predicted"/>
<feature type="compositionally biased region" description="Pro residues" evidence="1">
    <location>
        <begin position="1"/>
        <end position="14"/>
    </location>
</feature>
<name>A0ABS4TRN8_9PSEU</name>
<dbReference type="RefSeq" id="WP_209644061.1">
    <property type="nucleotide sequence ID" value="NZ_JAGINW010000001.1"/>
</dbReference>
<accession>A0ABS4TRN8</accession>